<dbReference type="EMBL" id="KB469303">
    <property type="protein sequence ID" value="EPQ54416.1"/>
    <property type="molecule type" value="Genomic_DNA"/>
</dbReference>
<name>S7Q332_GLOTA</name>
<keyword evidence="3" id="KW-1185">Reference proteome</keyword>
<proteinExistence type="predicted"/>
<accession>S7Q332</accession>
<dbReference type="RefSeq" id="XP_007866727.1">
    <property type="nucleotide sequence ID" value="XM_007868536.1"/>
</dbReference>
<dbReference type="GeneID" id="19299365"/>
<feature type="region of interest" description="Disordered" evidence="1">
    <location>
        <begin position="1"/>
        <end position="109"/>
    </location>
</feature>
<protein>
    <submittedName>
        <fullName evidence="2">Uncharacterized protein</fullName>
    </submittedName>
</protein>
<dbReference type="Proteomes" id="UP000030669">
    <property type="component" value="Unassembled WGS sequence"/>
</dbReference>
<organism evidence="2 3">
    <name type="scientific">Gloeophyllum trabeum (strain ATCC 11539 / FP-39264 / Madison 617)</name>
    <name type="common">Brown rot fungus</name>
    <dbReference type="NCBI Taxonomy" id="670483"/>
    <lineage>
        <taxon>Eukaryota</taxon>
        <taxon>Fungi</taxon>
        <taxon>Dikarya</taxon>
        <taxon>Basidiomycota</taxon>
        <taxon>Agaricomycotina</taxon>
        <taxon>Agaricomycetes</taxon>
        <taxon>Gloeophyllales</taxon>
        <taxon>Gloeophyllaceae</taxon>
        <taxon>Gloeophyllum</taxon>
    </lineage>
</organism>
<dbReference type="HOGENOM" id="CLU_2184241_0_0_1"/>
<feature type="compositionally biased region" description="Basic and acidic residues" evidence="1">
    <location>
        <begin position="73"/>
        <end position="89"/>
    </location>
</feature>
<dbReference type="AlphaFoldDB" id="S7Q332"/>
<reference evidence="2 3" key="1">
    <citation type="journal article" date="2012" name="Science">
        <title>The Paleozoic origin of enzymatic lignin decomposition reconstructed from 31 fungal genomes.</title>
        <authorList>
            <person name="Floudas D."/>
            <person name="Binder M."/>
            <person name="Riley R."/>
            <person name="Barry K."/>
            <person name="Blanchette R.A."/>
            <person name="Henrissat B."/>
            <person name="Martinez A.T."/>
            <person name="Otillar R."/>
            <person name="Spatafora J.W."/>
            <person name="Yadav J.S."/>
            <person name="Aerts A."/>
            <person name="Benoit I."/>
            <person name="Boyd A."/>
            <person name="Carlson A."/>
            <person name="Copeland A."/>
            <person name="Coutinho P.M."/>
            <person name="de Vries R.P."/>
            <person name="Ferreira P."/>
            <person name="Findley K."/>
            <person name="Foster B."/>
            <person name="Gaskell J."/>
            <person name="Glotzer D."/>
            <person name="Gorecki P."/>
            <person name="Heitman J."/>
            <person name="Hesse C."/>
            <person name="Hori C."/>
            <person name="Igarashi K."/>
            <person name="Jurgens J.A."/>
            <person name="Kallen N."/>
            <person name="Kersten P."/>
            <person name="Kohler A."/>
            <person name="Kuees U."/>
            <person name="Kumar T.K.A."/>
            <person name="Kuo A."/>
            <person name="LaButti K."/>
            <person name="Larrondo L.F."/>
            <person name="Lindquist E."/>
            <person name="Ling A."/>
            <person name="Lombard V."/>
            <person name="Lucas S."/>
            <person name="Lundell T."/>
            <person name="Martin R."/>
            <person name="McLaughlin D.J."/>
            <person name="Morgenstern I."/>
            <person name="Morin E."/>
            <person name="Murat C."/>
            <person name="Nagy L.G."/>
            <person name="Nolan M."/>
            <person name="Ohm R.A."/>
            <person name="Patyshakuliyeva A."/>
            <person name="Rokas A."/>
            <person name="Ruiz-Duenas F.J."/>
            <person name="Sabat G."/>
            <person name="Salamov A."/>
            <person name="Samejima M."/>
            <person name="Schmutz J."/>
            <person name="Slot J.C."/>
            <person name="St John F."/>
            <person name="Stenlid J."/>
            <person name="Sun H."/>
            <person name="Sun S."/>
            <person name="Syed K."/>
            <person name="Tsang A."/>
            <person name="Wiebenga A."/>
            <person name="Young D."/>
            <person name="Pisabarro A."/>
            <person name="Eastwood D.C."/>
            <person name="Martin F."/>
            <person name="Cullen D."/>
            <person name="Grigoriev I.V."/>
            <person name="Hibbett D.S."/>
        </authorList>
    </citation>
    <scope>NUCLEOTIDE SEQUENCE [LARGE SCALE GENOMIC DNA]</scope>
    <source>
        <strain evidence="2 3">ATCC 11539</strain>
    </source>
</reference>
<dbReference type="eggNOG" id="ENOG502RD0M">
    <property type="taxonomic scope" value="Eukaryota"/>
</dbReference>
<dbReference type="KEGG" id="gtr:GLOTRDRAFT_111251"/>
<feature type="compositionally biased region" description="Low complexity" evidence="1">
    <location>
        <begin position="22"/>
        <end position="39"/>
    </location>
</feature>
<gene>
    <name evidence="2" type="ORF">GLOTRDRAFT_111251</name>
</gene>
<sequence>MTPIHATTARSHISTPYHPNPSMSSNSSSYFASVPASRSGSPPITLPPLKMKSRPGSPHPQSPSPIDEDSEKDEEKTQKEKVELPHFSEFEAATGAGEARQRAYGFPGR</sequence>
<evidence type="ECO:0000256" key="1">
    <source>
        <dbReference type="SAM" id="MobiDB-lite"/>
    </source>
</evidence>
<evidence type="ECO:0000313" key="2">
    <source>
        <dbReference type="EMBL" id="EPQ54416.1"/>
    </source>
</evidence>
<evidence type="ECO:0000313" key="3">
    <source>
        <dbReference type="Proteomes" id="UP000030669"/>
    </source>
</evidence>